<evidence type="ECO:0000313" key="8">
    <source>
        <dbReference type="EMBL" id="KNF07206.1"/>
    </source>
</evidence>
<sequence>MKLLIKNARIVDWSQDLIGDVYIENGIIKEIGQDLYKDCETINANGLTLLPSFIDLHVHFREPGYEYKEDLETGSKSAIRGGYTAVNLMGNTKPICSDEKIVEYVLNRAKEIGLVDIHQTVSITKDFNGTDIGHLDNLPDTVRFISDDGKGVLNNKVMLDTMIKAKEKDLVIISHAEDEDITPFCTRLSENIITSRDIELAKYTKAKLHMAHVSTIEAMEYIIEAKKRGYDVTCEIAPHHIAFTNEVDFRVNPPLRNQEDVDFLIKCIKDGWVDMIATDHAPHTTEDKEKGAPGLVGLETSFSVSYTKLVREGHITLNELSKIMSKNPANLMKLNKGEIKIGFDGDLVLVDIDNKYKINPDDFASKGRNTPFKGIETYGIVEKTIKAGKVVYSKEGYSNDDR</sequence>
<feature type="binding site" evidence="6">
    <location>
        <begin position="293"/>
        <end position="294"/>
    </location>
    <ligand>
        <name>substrate</name>
    </ligand>
</feature>
<protein>
    <recommendedName>
        <fullName evidence="6">Dihydroorotase</fullName>
        <shortName evidence="6">DHOase</shortName>
        <ecNumber evidence="6">3.5.2.3</ecNumber>
    </recommendedName>
</protein>
<evidence type="ECO:0000259" key="7">
    <source>
        <dbReference type="Pfam" id="PF01979"/>
    </source>
</evidence>
<proteinExistence type="inferred from homology"/>
<dbReference type="Proteomes" id="UP000037267">
    <property type="component" value="Unassembled WGS sequence"/>
</dbReference>
<dbReference type="Gene3D" id="3.20.20.140">
    <property type="entry name" value="Metal-dependent hydrolases"/>
    <property type="match status" value="1"/>
</dbReference>
<dbReference type="UniPathway" id="UPA00070">
    <property type="reaction ID" value="UER00117"/>
</dbReference>
<dbReference type="Pfam" id="PF01979">
    <property type="entry name" value="Amidohydro_1"/>
    <property type="match status" value="1"/>
</dbReference>
<feature type="binding site" evidence="6">
    <location>
        <position position="175"/>
    </location>
    <ligand>
        <name>Zn(2+)</name>
        <dbReference type="ChEBI" id="CHEBI:29105"/>
        <label>2</label>
    </ligand>
</feature>
<dbReference type="GO" id="GO:0005737">
    <property type="term" value="C:cytoplasm"/>
    <property type="evidence" value="ECO:0007669"/>
    <property type="project" value="TreeGrafter"/>
</dbReference>
<keyword evidence="5 6" id="KW-0665">Pyrimidine biosynthesis</keyword>
<evidence type="ECO:0000256" key="4">
    <source>
        <dbReference type="ARBA" id="ARBA00022801"/>
    </source>
</evidence>
<evidence type="ECO:0000256" key="6">
    <source>
        <dbReference type="HAMAP-Rule" id="MF_00220"/>
    </source>
</evidence>
<feature type="binding site" evidence="6">
    <location>
        <position position="279"/>
    </location>
    <ligand>
        <name>Zn(2+)</name>
        <dbReference type="ChEBI" id="CHEBI:29105"/>
        <label>1</label>
    </ligand>
</feature>
<dbReference type="AlphaFoldDB" id="A0A0L0W6V2"/>
<dbReference type="SUPFAM" id="SSF51338">
    <property type="entry name" value="Composite domain of metallo-dependent hydrolases"/>
    <property type="match status" value="1"/>
</dbReference>
<evidence type="ECO:0000256" key="3">
    <source>
        <dbReference type="ARBA" id="ARBA00022723"/>
    </source>
</evidence>
<dbReference type="InterPro" id="IPR011059">
    <property type="entry name" value="Metal-dep_hydrolase_composite"/>
</dbReference>
<feature type="binding site" evidence="6">
    <location>
        <position position="91"/>
    </location>
    <ligand>
        <name>substrate</name>
    </ligand>
</feature>
<dbReference type="NCBIfam" id="TIGR00857">
    <property type="entry name" value="pyrC_multi"/>
    <property type="match status" value="1"/>
</dbReference>
<feature type="binding site" evidence="6">
    <location>
        <position position="59"/>
    </location>
    <ligand>
        <name>Zn(2+)</name>
        <dbReference type="ChEBI" id="CHEBI:29105"/>
        <label>1</label>
    </ligand>
</feature>
<dbReference type="PROSITE" id="PS00482">
    <property type="entry name" value="DIHYDROOROTASE_1"/>
    <property type="match status" value="1"/>
</dbReference>
<feature type="binding site" evidence="6">
    <location>
        <position position="57"/>
    </location>
    <ligand>
        <name>Zn(2+)</name>
        <dbReference type="ChEBI" id="CHEBI:29105"/>
        <label>1</label>
    </ligand>
</feature>
<dbReference type="STRING" id="1503.CLPU_21c00240"/>
<evidence type="ECO:0000313" key="9">
    <source>
        <dbReference type="Proteomes" id="UP000037267"/>
    </source>
</evidence>
<comment type="pathway">
    <text evidence="6">Pyrimidine metabolism; UMP biosynthesis via de novo pathway; (S)-dihydroorotate from bicarbonate: step 3/3.</text>
</comment>
<keyword evidence="9" id="KW-1185">Reference proteome</keyword>
<dbReference type="InterPro" id="IPR004722">
    <property type="entry name" value="DHOase"/>
</dbReference>
<dbReference type="GO" id="GO:0006145">
    <property type="term" value="P:purine nucleobase catabolic process"/>
    <property type="evidence" value="ECO:0007669"/>
    <property type="project" value="TreeGrafter"/>
</dbReference>
<dbReference type="RefSeq" id="WP_050378671.1">
    <property type="nucleotide sequence ID" value="NZ_LGSS01000021.1"/>
</dbReference>
<reference evidence="9" key="1">
    <citation type="submission" date="2015-07" db="EMBL/GenBank/DDBJ databases">
        <title>Draft genome sequence of the purine-degrading Gottschalkia purinilyticum DSM 1384 (formerly Clostridium purinilyticum).</title>
        <authorList>
            <person name="Poehlein A."/>
            <person name="Schiel-Bengelsdorf B."/>
            <person name="Bengelsdorf F.R."/>
            <person name="Daniel R."/>
            <person name="Duerre P."/>
        </authorList>
    </citation>
    <scope>NUCLEOTIDE SEQUENCE [LARGE SCALE GENOMIC DNA]</scope>
    <source>
        <strain evidence="9">DSM 1384</strain>
    </source>
</reference>
<dbReference type="PROSITE" id="PS00483">
    <property type="entry name" value="DIHYDROOROTASE_2"/>
    <property type="match status" value="1"/>
</dbReference>
<dbReference type="GO" id="GO:0044205">
    <property type="term" value="P:'de novo' UMP biosynthetic process"/>
    <property type="evidence" value="ECO:0007669"/>
    <property type="project" value="UniProtKB-UniRule"/>
</dbReference>
<dbReference type="InterPro" id="IPR032466">
    <property type="entry name" value="Metal_Hydrolase"/>
</dbReference>
<dbReference type="GO" id="GO:0008270">
    <property type="term" value="F:zinc ion binding"/>
    <property type="evidence" value="ECO:0007669"/>
    <property type="project" value="UniProtKB-UniRule"/>
</dbReference>
<dbReference type="InterPro" id="IPR002195">
    <property type="entry name" value="Dihydroorotase_CS"/>
</dbReference>
<accession>A0A0L0W6V2</accession>
<organism evidence="8 9">
    <name type="scientific">Gottschalkia purinilytica</name>
    <name type="common">Clostridium purinilyticum</name>
    <dbReference type="NCBI Taxonomy" id="1503"/>
    <lineage>
        <taxon>Bacteria</taxon>
        <taxon>Bacillati</taxon>
        <taxon>Bacillota</taxon>
        <taxon>Tissierellia</taxon>
        <taxon>Tissierellales</taxon>
        <taxon>Gottschalkiaceae</taxon>
        <taxon>Gottschalkia</taxon>
    </lineage>
</organism>
<dbReference type="EC" id="3.5.2.3" evidence="6"/>
<evidence type="ECO:0000256" key="5">
    <source>
        <dbReference type="ARBA" id="ARBA00022975"/>
    </source>
</evidence>
<dbReference type="InterPro" id="IPR006680">
    <property type="entry name" value="Amidohydro-rel"/>
</dbReference>
<feature type="binding site" evidence="6">
    <location>
        <position position="148"/>
    </location>
    <ligand>
        <name>Zn(2+)</name>
        <dbReference type="ChEBI" id="CHEBI:29105"/>
        <label>2</label>
    </ligand>
</feature>
<dbReference type="OrthoDB" id="9765462at2"/>
<dbReference type="PATRIC" id="fig|1503.3.peg.1324"/>
<name>A0A0L0W6V2_GOTPU</name>
<keyword evidence="4 6" id="KW-0378">Hydrolase</keyword>
<dbReference type="CDD" id="cd01317">
    <property type="entry name" value="DHOase_IIa"/>
    <property type="match status" value="1"/>
</dbReference>
<feature type="binding site" evidence="6">
    <location>
        <position position="283"/>
    </location>
    <ligand>
        <name>substrate</name>
    </ligand>
</feature>
<feature type="active site" evidence="6">
    <location>
        <position position="279"/>
    </location>
</feature>
<feature type="binding site" evidence="6">
    <location>
        <position position="148"/>
    </location>
    <ligand>
        <name>Zn(2+)</name>
        <dbReference type="ChEBI" id="CHEBI:29105"/>
        <label>1</label>
    </ligand>
</feature>
<comment type="catalytic activity">
    <reaction evidence="6">
        <text>(S)-dihydroorotate + H2O = N-carbamoyl-L-aspartate + H(+)</text>
        <dbReference type="Rhea" id="RHEA:24296"/>
        <dbReference type="ChEBI" id="CHEBI:15377"/>
        <dbReference type="ChEBI" id="CHEBI:15378"/>
        <dbReference type="ChEBI" id="CHEBI:30864"/>
        <dbReference type="ChEBI" id="CHEBI:32814"/>
        <dbReference type="EC" id="3.5.2.3"/>
    </reaction>
</comment>
<dbReference type="GO" id="GO:0004151">
    <property type="term" value="F:dihydroorotase activity"/>
    <property type="evidence" value="ECO:0007669"/>
    <property type="project" value="UniProtKB-UniRule"/>
</dbReference>
<comment type="caution">
    <text evidence="8">The sequence shown here is derived from an EMBL/GenBank/DDBJ whole genome shotgun (WGS) entry which is preliminary data.</text>
</comment>
<dbReference type="SUPFAM" id="SSF51556">
    <property type="entry name" value="Metallo-dependent hydrolases"/>
    <property type="match status" value="1"/>
</dbReference>
<feature type="binding site" evidence="6">
    <location>
        <begin position="59"/>
        <end position="61"/>
    </location>
    <ligand>
        <name>substrate</name>
    </ligand>
</feature>
<comment type="function">
    <text evidence="1 6">Catalyzes the reversible cyclization of carbamoyl aspartate to dihydroorotate.</text>
</comment>
<evidence type="ECO:0000256" key="1">
    <source>
        <dbReference type="ARBA" id="ARBA00002368"/>
    </source>
</evidence>
<dbReference type="PANTHER" id="PTHR43668">
    <property type="entry name" value="ALLANTOINASE"/>
    <property type="match status" value="1"/>
</dbReference>
<keyword evidence="3 6" id="KW-0479">Metal-binding</keyword>
<dbReference type="EMBL" id="LGSS01000021">
    <property type="protein sequence ID" value="KNF07206.1"/>
    <property type="molecule type" value="Genomic_DNA"/>
</dbReference>
<gene>
    <name evidence="6 8" type="primary">pyrC</name>
    <name evidence="8" type="ORF">CLPU_21c00240</name>
</gene>
<feature type="domain" description="Amidohydrolase-related" evidence="7">
    <location>
        <begin position="48"/>
        <end position="391"/>
    </location>
</feature>
<dbReference type="HAMAP" id="MF_00220_B">
    <property type="entry name" value="PyrC_classI_B"/>
    <property type="match status" value="1"/>
</dbReference>
<dbReference type="GO" id="GO:0004038">
    <property type="term" value="F:allantoinase activity"/>
    <property type="evidence" value="ECO:0007669"/>
    <property type="project" value="TreeGrafter"/>
</dbReference>
<comment type="similarity">
    <text evidence="2 6">Belongs to the metallo-dependent hydrolases superfamily. DHOase family. Class I DHOase subfamily.</text>
</comment>
<dbReference type="InterPro" id="IPR050138">
    <property type="entry name" value="DHOase/Allantoinase_Hydrolase"/>
</dbReference>
<dbReference type="PANTHER" id="PTHR43668:SF2">
    <property type="entry name" value="ALLANTOINASE"/>
    <property type="match status" value="1"/>
</dbReference>
<keyword evidence="6" id="KW-0862">Zinc</keyword>
<evidence type="ECO:0000256" key="2">
    <source>
        <dbReference type="ARBA" id="ARBA00010286"/>
    </source>
</evidence>
<comment type="cofactor">
    <cofactor evidence="6">
        <name>Zn(2+)</name>
        <dbReference type="ChEBI" id="CHEBI:29105"/>
    </cofactor>
    <text evidence="6">Binds 2 Zn(2+) ions per subunit.</text>
</comment>
<feature type="binding site" evidence="6">
    <location>
        <position position="212"/>
    </location>
    <ligand>
        <name>Zn(2+)</name>
        <dbReference type="ChEBI" id="CHEBI:29105"/>
        <label>2</label>
    </ligand>
</feature>
<feature type="binding site" evidence="6">
    <location>
        <position position="252"/>
    </location>
    <ligand>
        <name>substrate</name>
    </ligand>
</feature>